<dbReference type="EMBL" id="JABCIY010000168">
    <property type="protein sequence ID" value="KAF7190725.1"/>
    <property type="molecule type" value="Genomic_DNA"/>
</dbReference>
<reference evidence="2" key="1">
    <citation type="submission" date="2020-04" db="EMBL/GenBank/DDBJ databases">
        <title>Draft genome resource of the tomato pathogen Pseudocercospora fuligena.</title>
        <authorList>
            <person name="Zaccaron A."/>
        </authorList>
    </citation>
    <scope>NUCLEOTIDE SEQUENCE</scope>
    <source>
        <strain evidence="2">PF001</strain>
    </source>
</reference>
<name>A0A8H6RF68_9PEZI</name>
<accession>A0A8H6RF68</accession>
<evidence type="ECO:0000256" key="1">
    <source>
        <dbReference type="SAM" id="MobiDB-lite"/>
    </source>
</evidence>
<dbReference type="OrthoDB" id="3641744at2759"/>
<dbReference type="Proteomes" id="UP000660729">
    <property type="component" value="Unassembled WGS sequence"/>
</dbReference>
<sequence length="293" mass="33435">MPVPLQDSLEILQHYTNFDNSESPTSYTSATDVDAPSVPGDDHLPSSPTPRAATDAHTEDAPPARDREDSGVDQNFDLAALSPIVREKHYRTAFENLVIQLKDLRPPPPCQQYPSIGEEIFESYLRHATFVARVWINYDAVTQKFFLNPDRLAGCGKLRLNHEKRRYLESFGDGLEFSSIRFEIGSPFRVLARISIDVISEETEDLDGESIRRPIQRVDIGASLFDPITGRTKISDDGLLKRWIMIVRNRLRNMQLDEQQGRHGWRLQDLDKVAKWLVYDPHTQDQVDECCDG</sequence>
<protein>
    <submittedName>
        <fullName evidence="2">Uncharacterized protein</fullName>
    </submittedName>
</protein>
<feature type="region of interest" description="Disordered" evidence="1">
    <location>
        <begin position="14"/>
        <end position="73"/>
    </location>
</feature>
<keyword evidence="3" id="KW-1185">Reference proteome</keyword>
<evidence type="ECO:0000313" key="2">
    <source>
        <dbReference type="EMBL" id="KAF7190725.1"/>
    </source>
</evidence>
<comment type="caution">
    <text evidence="2">The sequence shown here is derived from an EMBL/GenBank/DDBJ whole genome shotgun (WGS) entry which is preliminary data.</text>
</comment>
<evidence type="ECO:0000313" key="3">
    <source>
        <dbReference type="Proteomes" id="UP000660729"/>
    </source>
</evidence>
<dbReference type="AlphaFoldDB" id="A0A8H6RF68"/>
<feature type="compositionally biased region" description="Basic and acidic residues" evidence="1">
    <location>
        <begin position="54"/>
        <end position="70"/>
    </location>
</feature>
<gene>
    <name evidence="2" type="ORF">HII31_07884</name>
</gene>
<organism evidence="2 3">
    <name type="scientific">Pseudocercospora fuligena</name>
    <dbReference type="NCBI Taxonomy" id="685502"/>
    <lineage>
        <taxon>Eukaryota</taxon>
        <taxon>Fungi</taxon>
        <taxon>Dikarya</taxon>
        <taxon>Ascomycota</taxon>
        <taxon>Pezizomycotina</taxon>
        <taxon>Dothideomycetes</taxon>
        <taxon>Dothideomycetidae</taxon>
        <taxon>Mycosphaerellales</taxon>
        <taxon>Mycosphaerellaceae</taxon>
        <taxon>Pseudocercospora</taxon>
    </lineage>
</organism>
<feature type="compositionally biased region" description="Polar residues" evidence="1">
    <location>
        <begin position="14"/>
        <end position="31"/>
    </location>
</feature>
<proteinExistence type="predicted"/>